<protein>
    <submittedName>
        <fullName evidence="2">Uncharacterized protein</fullName>
    </submittedName>
</protein>
<keyword evidence="3" id="KW-1185">Reference proteome</keyword>
<sequence>MTDAVPPAWAGLAGWFGLLAGLVWLADGAADAPLAAATLALFACHAYGLAVHLRGPAGPDASALRASLARGG</sequence>
<dbReference type="RefSeq" id="WP_276235515.1">
    <property type="nucleotide sequence ID" value="NZ_CP119802.1"/>
</dbReference>
<keyword evidence="1" id="KW-1133">Transmembrane helix</keyword>
<evidence type="ECO:0000313" key="2">
    <source>
        <dbReference type="EMBL" id="MFC7234507.1"/>
    </source>
</evidence>
<reference evidence="2 3" key="1">
    <citation type="journal article" date="2019" name="Int. J. Syst. Evol. Microbiol.">
        <title>The Global Catalogue of Microorganisms (GCM) 10K type strain sequencing project: providing services to taxonomists for standard genome sequencing and annotation.</title>
        <authorList>
            <consortium name="The Broad Institute Genomics Platform"/>
            <consortium name="The Broad Institute Genome Sequencing Center for Infectious Disease"/>
            <person name="Wu L."/>
            <person name="Ma J."/>
        </authorList>
    </citation>
    <scope>NUCLEOTIDE SEQUENCE [LARGE SCALE GENOMIC DNA]</scope>
    <source>
        <strain evidence="2 3">DT85</strain>
    </source>
</reference>
<dbReference type="EMBL" id="JBHTAP010000001">
    <property type="protein sequence ID" value="MFC7234507.1"/>
    <property type="molecule type" value="Genomic_DNA"/>
</dbReference>
<evidence type="ECO:0000256" key="1">
    <source>
        <dbReference type="SAM" id="Phobius"/>
    </source>
</evidence>
<keyword evidence="1" id="KW-0472">Membrane</keyword>
<feature type="transmembrane region" description="Helical" evidence="1">
    <location>
        <begin position="7"/>
        <end position="26"/>
    </location>
</feature>
<proteinExistence type="predicted"/>
<evidence type="ECO:0000313" key="3">
    <source>
        <dbReference type="Proteomes" id="UP001596398"/>
    </source>
</evidence>
<accession>A0ABD5ZMI9</accession>
<dbReference type="Proteomes" id="UP001596398">
    <property type="component" value="Unassembled WGS sequence"/>
</dbReference>
<name>A0ABD5ZMI9_9EURY</name>
<keyword evidence="1" id="KW-0812">Transmembrane</keyword>
<comment type="caution">
    <text evidence="2">The sequence shown here is derived from an EMBL/GenBank/DDBJ whole genome shotgun (WGS) entry which is preliminary data.</text>
</comment>
<gene>
    <name evidence="2" type="ORF">ACFQJ4_04160</name>
</gene>
<dbReference type="GeneID" id="79266175"/>
<organism evidence="2 3">
    <name type="scientific">Halosegnis marinus</name>
    <dbReference type="NCBI Taxonomy" id="3034023"/>
    <lineage>
        <taxon>Archaea</taxon>
        <taxon>Methanobacteriati</taxon>
        <taxon>Methanobacteriota</taxon>
        <taxon>Stenosarchaea group</taxon>
        <taxon>Halobacteria</taxon>
        <taxon>Halobacteriales</taxon>
        <taxon>Natronomonadaceae</taxon>
        <taxon>Halosegnis</taxon>
    </lineage>
</organism>
<dbReference type="AlphaFoldDB" id="A0ABD5ZMI9"/>
<feature type="transmembrane region" description="Helical" evidence="1">
    <location>
        <begin position="32"/>
        <end position="50"/>
    </location>
</feature>